<organism evidence="2 3">
    <name type="scientific">Polaribacter batillariae</name>
    <dbReference type="NCBI Taxonomy" id="2808900"/>
    <lineage>
        <taxon>Bacteria</taxon>
        <taxon>Pseudomonadati</taxon>
        <taxon>Bacteroidota</taxon>
        <taxon>Flavobacteriia</taxon>
        <taxon>Flavobacteriales</taxon>
        <taxon>Flavobacteriaceae</taxon>
    </lineage>
</organism>
<accession>A0ABX7SYG5</accession>
<proteinExistence type="predicted"/>
<dbReference type="InterPro" id="IPR016181">
    <property type="entry name" value="Acyl_CoA_acyltransferase"/>
</dbReference>
<evidence type="ECO:0000313" key="3">
    <source>
        <dbReference type="Proteomes" id="UP000663935"/>
    </source>
</evidence>
<dbReference type="Proteomes" id="UP000663935">
    <property type="component" value="Chromosome"/>
</dbReference>
<evidence type="ECO:0000313" key="2">
    <source>
        <dbReference type="EMBL" id="QTD39305.1"/>
    </source>
</evidence>
<name>A0ABX7SYG5_9FLAO</name>
<sequence>MFFVAEENTKIIGSLSLVSNKIPTRQKVWIEDVIVDKDARRRGIGKELML</sequence>
<dbReference type="PROSITE" id="PS51186">
    <property type="entry name" value="GNAT"/>
    <property type="match status" value="1"/>
</dbReference>
<protein>
    <submittedName>
        <fullName evidence="2">GNAT family N-acetyltransferase</fullName>
    </submittedName>
</protein>
<dbReference type="InterPro" id="IPR000182">
    <property type="entry name" value="GNAT_dom"/>
</dbReference>
<feature type="domain" description="N-acetyltransferase" evidence="1">
    <location>
        <begin position="1"/>
        <end position="50"/>
    </location>
</feature>
<dbReference type="CDD" id="cd04301">
    <property type="entry name" value="NAT_SF"/>
    <property type="match status" value="1"/>
</dbReference>
<keyword evidence="3" id="KW-1185">Reference proteome</keyword>
<evidence type="ECO:0000259" key="1">
    <source>
        <dbReference type="PROSITE" id="PS51186"/>
    </source>
</evidence>
<dbReference type="Pfam" id="PF00583">
    <property type="entry name" value="Acetyltransf_1"/>
    <property type="match status" value="1"/>
</dbReference>
<dbReference type="EMBL" id="CP071795">
    <property type="protein sequence ID" value="QTD39305.1"/>
    <property type="molecule type" value="Genomic_DNA"/>
</dbReference>
<reference evidence="2 3" key="1">
    <citation type="submission" date="2021-03" db="EMBL/GenBank/DDBJ databases">
        <title>Complete genome of Polaribacter_sp.G4M1.</title>
        <authorList>
            <person name="Jeong S.W."/>
            <person name="Bae J.W."/>
        </authorList>
    </citation>
    <scope>NUCLEOTIDE SEQUENCE [LARGE SCALE GENOMIC DNA]</scope>
    <source>
        <strain evidence="2 3">G4M1</strain>
    </source>
</reference>
<dbReference type="Gene3D" id="3.40.630.30">
    <property type="match status" value="1"/>
</dbReference>
<dbReference type="SUPFAM" id="SSF55729">
    <property type="entry name" value="Acyl-CoA N-acyltransferases (Nat)"/>
    <property type="match status" value="1"/>
</dbReference>
<gene>
    <name evidence="2" type="ORF">JL193_06860</name>
</gene>